<reference evidence="1 2" key="1">
    <citation type="submission" date="2013-06" db="EMBL/GenBank/DDBJ databases">
        <authorList>
            <person name="Weinstock G."/>
            <person name="Sodergren E."/>
            <person name="Lobos E.A."/>
            <person name="Fulton L."/>
            <person name="Fulton R."/>
            <person name="Courtney L."/>
            <person name="Fronick C."/>
            <person name="O'Laughlin M."/>
            <person name="Godfrey J."/>
            <person name="Wilson R.M."/>
            <person name="Miner T."/>
            <person name="Farmer C."/>
            <person name="Delehaunty K."/>
            <person name="Cordes M."/>
            <person name="Minx P."/>
            <person name="Tomlinson C."/>
            <person name="Chen J."/>
            <person name="Wollam A."/>
            <person name="Pepin K.H."/>
            <person name="Bhonagiri V."/>
            <person name="Zhang X."/>
            <person name="Warren W."/>
            <person name="Mitreva M."/>
            <person name="Mardis E.R."/>
            <person name="Wilson R.K."/>
        </authorList>
    </citation>
    <scope>NUCLEOTIDE SEQUENCE [LARGE SCALE GENOMIC DNA]</scope>
    <source>
        <strain evidence="1 2">SD2A-2</strain>
    </source>
</reference>
<name>A0AB73AAI1_ENTFC</name>
<proteinExistence type="predicted"/>
<dbReference type="Proteomes" id="UP000014622">
    <property type="component" value="Unassembled WGS sequence"/>
</dbReference>
<accession>A0AB73AAI1</accession>
<gene>
    <name evidence="1" type="ORF">D356_01217</name>
</gene>
<evidence type="ECO:0000313" key="2">
    <source>
        <dbReference type="Proteomes" id="UP000014622"/>
    </source>
</evidence>
<dbReference type="EMBL" id="ATIT01000074">
    <property type="protein sequence ID" value="EPI13520.1"/>
    <property type="molecule type" value="Genomic_DNA"/>
</dbReference>
<dbReference type="AlphaFoldDB" id="A0AB73AAI1"/>
<comment type="caution">
    <text evidence="1">The sequence shown here is derived from an EMBL/GenBank/DDBJ whole genome shotgun (WGS) entry which is preliminary data.</text>
</comment>
<protein>
    <submittedName>
        <fullName evidence="1">Uncharacterized protein</fullName>
    </submittedName>
</protein>
<organism evidence="1 2">
    <name type="scientific">Enterococcus faecium SD2A-2</name>
    <dbReference type="NCBI Taxonomy" id="1244154"/>
    <lineage>
        <taxon>Bacteria</taxon>
        <taxon>Bacillati</taxon>
        <taxon>Bacillota</taxon>
        <taxon>Bacilli</taxon>
        <taxon>Lactobacillales</taxon>
        <taxon>Enterococcaceae</taxon>
        <taxon>Enterococcus</taxon>
    </lineage>
</organism>
<evidence type="ECO:0000313" key="1">
    <source>
        <dbReference type="EMBL" id="EPI13520.1"/>
    </source>
</evidence>
<sequence length="48" mass="5894">MCLRCFLFYATKIPQNCFYFKQKKNFSVRMRIKKFIQSIARLLLSRNV</sequence>